<feature type="transmembrane region" description="Helical" evidence="1">
    <location>
        <begin position="96"/>
        <end position="113"/>
    </location>
</feature>
<protein>
    <submittedName>
        <fullName evidence="2">Uncharacterized protein</fullName>
    </submittedName>
</protein>
<organism evidence="2">
    <name type="scientific">Cacopsylla melanoneura</name>
    <dbReference type="NCBI Taxonomy" id="428564"/>
    <lineage>
        <taxon>Eukaryota</taxon>
        <taxon>Metazoa</taxon>
        <taxon>Ecdysozoa</taxon>
        <taxon>Arthropoda</taxon>
        <taxon>Hexapoda</taxon>
        <taxon>Insecta</taxon>
        <taxon>Pterygota</taxon>
        <taxon>Neoptera</taxon>
        <taxon>Paraneoptera</taxon>
        <taxon>Hemiptera</taxon>
        <taxon>Sternorrhyncha</taxon>
        <taxon>Psylloidea</taxon>
        <taxon>Psyllidae</taxon>
        <taxon>Psyllinae</taxon>
        <taxon>Cacopsylla</taxon>
    </lineage>
</organism>
<keyword evidence="1" id="KW-0472">Membrane</keyword>
<dbReference type="EMBL" id="HBUF01345285">
    <property type="protein sequence ID" value="CAG6708730.1"/>
    <property type="molecule type" value="Transcribed_RNA"/>
</dbReference>
<reference evidence="2" key="1">
    <citation type="submission" date="2021-05" db="EMBL/GenBank/DDBJ databases">
        <authorList>
            <person name="Alioto T."/>
            <person name="Alioto T."/>
            <person name="Gomez Garrido J."/>
        </authorList>
    </citation>
    <scope>NUCLEOTIDE SEQUENCE</scope>
</reference>
<name>A0A8D8UKB3_9HEMI</name>
<proteinExistence type="predicted"/>
<evidence type="ECO:0000313" key="2">
    <source>
        <dbReference type="EMBL" id="CAG6708730.1"/>
    </source>
</evidence>
<dbReference type="AlphaFoldDB" id="A0A8D8UKB3"/>
<accession>A0A8D8UKB3</accession>
<sequence>MWSKDFTSGYHEFEIDDKHVGDLHQIGSYAVDDGIQVFLPIFKRFFNDVSSILSGFTLVRVFQVHQGHVLYVNNPFSVLHYETFALLTDGFELDEVFVVFYIFPFYVHIAFVLRERDIGISVVFGGFVLRFDRVCPFRRLRLMFCMIKWSGIRPTVRVV</sequence>
<evidence type="ECO:0000256" key="1">
    <source>
        <dbReference type="SAM" id="Phobius"/>
    </source>
</evidence>
<keyword evidence="1" id="KW-1133">Transmembrane helix</keyword>
<keyword evidence="1" id="KW-0812">Transmembrane</keyword>